<organism evidence="3 4">
    <name type="scientific">Streptomyces chartreusis NRRL 3882</name>
    <dbReference type="NCBI Taxonomy" id="1079985"/>
    <lineage>
        <taxon>Bacteria</taxon>
        <taxon>Bacillati</taxon>
        <taxon>Actinomycetota</taxon>
        <taxon>Actinomycetes</taxon>
        <taxon>Kitasatosporales</taxon>
        <taxon>Streptomycetaceae</taxon>
        <taxon>Streptomyces</taxon>
    </lineage>
</organism>
<dbReference type="AlphaFoldDB" id="A0A2N9B1N7"/>
<accession>A0A2N9B1N7</accession>
<feature type="chain" id="PRO_5039552379" description="Lipoprotein" evidence="2">
    <location>
        <begin position="23"/>
        <end position="338"/>
    </location>
</feature>
<proteinExistence type="predicted"/>
<feature type="region of interest" description="Disordered" evidence="1">
    <location>
        <begin position="159"/>
        <end position="186"/>
    </location>
</feature>
<evidence type="ECO:0000313" key="3">
    <source>
        <dbReference type="EMBL" id="SOR77244.1"/>
    </source>
</evidence>
<feature type="signal peptide" evidence="2">
    <location>
        <begin position="1"/>
        <end position="22"/>
    </location>
</feature>
<dbReference type="EMBL" id="LT963352">
    <property type="protein sequence ID" value="SOR77244.1"/>
    <property type="molecule type" value="Genomic_DNA"/>
</dbReference>
<name>A0A2N9B1N7_STRCX</name>
<evidence type="ECO:0000256" key="2">
    <source>
        <dbReference type="SAM" id="SignalP"/>
    </source>
</evidence>
<evidence type="ECO:0000313" key="4">
    <source>
        <dbReference type="Proteomes" id="UP000235464"/>
    </source>
</evidence>
<gene>
    <name evidence="3" type="ORF">SCNRRL3882_0719</name>
</gene>
<evidence type="ECO:0008006" key="5">
    <source>
        <dbReference type="Google" id="ProtNLM"/>
    </source>
</evidence>
<dbReference type="Proteomes" id="UP000235464">
    <property type="component" value="Chromosome I"/>
</dbReference>
<dbReference type="RefSeq" id="WP_010043785.1">
    <property type="nucleotide sequence ID" value="NZ_LT962942.1"/>
</dbReference>
<keyword evidence="4" id="KW-1185">Reference proteome</keyword>
<reference evidence="4" key="1">
    <citation type="submission" date="2017-11" db="EMBL/GenBank/DDBJ databases">
        <authorList>
            <person name="Wibberg D."/>
        </authorList>
    </citation>
    <scope>NUCLEOTIDE SEQUENCE [LARGE SCALE GENOMIC DNA]</scope>
</reference>
<protein>
    <recommendedName>
        <fullName evidence="5">Lipoprotein</fullName>
    </recommendedName>
</protein>
<keyword evidence="2" id="KW-0732">Signal</keyword>
<dbReference type="PROSITE" id="PS51257">
    <property type="entry name" value="PROKAR_LIPOPROTEIN"/>
    <property type="match status" value="1"/>
</dbReference>
<sequence length="338" mass="36232">MQHIKQTAAAVALAASALLVSACSSGTTSDATKNAADGRPIVNKENWPKRIPTSGLTKDLSLPLEAYMASYEEQVTVEQAANDLQQSCMKDYGIDLTLPRAGANPPPSDNDANIERRYGITDRAEAEKYGYELPPALQEHTEQAMPDLSEVEVEVLTGHTKPEPPKAPTGVRTGERLAAPGQGVKPARAEYNGKKLKTGGCVGWSKEQLGLKEVGPTFVAQLAGDSLMQSMKDDKVIKATAAWSSCMDGKGHKGLADPYKAMDQGVTNDGKPSRESIALAVDDIDCKKQTDLVKIWFGVESAIQDKQIADNKSRLTGIKEQHGKEVAAARKQMAASDQ</sequence>
<evidence type="ECO:0000256" key="1">
    <source>
        <dbReference type="SAM" id="MobiDB-lite"/>
    </source>
</evidence>